<reference evidence="5 6" key="1">
    <citation type="journal article" date="2024" name="Arch. Microbiol.">
        <title>Corallococcus caeni sp. nov., a novel myxobacterium isolated from activated sludge.</title>
        <authorList>
            <person name="Tomita S."/>
            <person name="Nakai R."/>
            <person name="Kuroda K."/>
            <person name="Kurashita H."/>
            <person name="Hatamoto M."/>
            <person name="Yamaguchi T."/>
            <person name="Narihiro T."/>
        </authorList>
    </citation>
    <scope>NUCLEOTIDE SEQUENCE [LARGE SCALE GENOMIC DNA]</scope>
    <source>
        <strain evidence="5 6">NO1</strain>
    </source>
</reference>
<dbReference type="SUPFAM" id="SSF116734">
    <property type="entry name" value="DNA methylase specificity domain"/>
    <property type="match status" value="2"/>
</dbReference>
<dbReference type="EMBL" id="BTTX01000001">
    <property type="protein sequence ID" value="GMU04827.1"/>
    <property type="molecule type" value="Genomic_DNA"/>
</dbReference>
<comment type="similarity">
    <text evidence="1">Belongs to the type-I restriction system S methylase family.</text>
</comment>
<keyword evidence="6" id="KW-1185">Reference proteome</keyword>
<dbReference type="PANTHER" id="PTHR30408:SF12">
    <property type="entry name" value="TYPE I RESTRICTION ENZYME MJAVIII SPECIFICITY SUBUNIT"/>
    <property type="match status" value="1"/>
</dbReference>
<gene>
    <name evidence="5" type="ORF">ASNO1_10790</name>
</gene>
<evidence type="ECO:0000313" key="6">
    <source>
        <dbReference type="Proteomes" id="UP001342631"/>
    </source>
</evidence>
<dbReference type="CDD" id="cd17256">
    <property type="entry name" value="RMtype1_S_EcoJA65PI-TRD1-CR1_like"/>
    <property type="match status" value="2"/>
</dbReference>
<protein>
    <submittedName>
        <fullName evidence="5">Restriction endonuclease subunit S</fullName>
    </submittedName>
</protein>
<name>A0ABQ6QLC7_9BACT</name>
<dbReference type="InterPro" id="IPR044946">
    <property type="entry name" value="Restrct_endonuc_typeI_TRD_sf"/>
</dbReference>
<keyword evidence="5" id="KW-0255">Endonuclease</keyword>
<evidence type="ECO:0000313" key="5">
    <source>
        <dbReference type="EMBL" id="GMU04827.1"/>
    </source>
</evidence>
<sequence>MSFPRYPEYKDSGVEWLGEVPAHWIITKLNRIVQTDRPITYGIVQAGPHVPDGIPYVRPADMSEEDGVRSQDDVLRTSAEVASAYIRSTIKTDDLVCSIGPSFGKVMVTPAWLDGANLTQGTARIAVAAPNSLRYVFWVLRSGFATAQWESSIGGATFRALNLGPLAATVLVLPPPNEQATIAAFLDRETAKIDELVGEQQRLIELLKEKRETVISHAVTKGLNPDAPMKPSGFEWLGEVPAHWAVLPLKRLIADDTSISYGIVQPGESLDAGVPFIQTTNMSSGKFDVDSLQKTSAEIAGAYPRSALSGGEVILGIRASIGAAHVVPMTLAGANLSRGVARIVPGPSLMNRYLVAYFGTAAVMWYWELSKQGSTFNEVSIATVRDLAVCVPPVDEQAVIVKHLDVELNRFDALIIEAQRAIELLQERRTALISAAVTGQIDVRAIAGKAAA</sequence>
<dbReference type="RefSeq" id="WP_338275031.1">
    <property type="nucleotide sequence ID" value="NZ_BTTX01000001.1"/>
</dbReference>
<feature type="domain" description="Type I restriction modification DNA specificity" evidence="4">
    <location>
        <begin position="273"/>
        <end position="409"/>
    </location>
</feature>
<evidence type="ECO:0000259" key="4">
    <source>
        <dbReference type="Pfam" id="PF01420"/>
    </source>
</evidence>
<dbReference type="Pfam" id="PF01420">
    <property type="entry name" value="Methylase_S"/>
    <property type="match status" value="1"/>
</dbReference>
<evidence type="ECO:0000256" key="1">
    <source>
        <dbReference type="ARBA" id="ARBA00010923"/>
    </source>
</evidence>
<keyword evidence="3" id="KW-0238">DNA-binding</keyword>
<evidence type="ECO:0000256" key="2">
    <source>
        <dbReference type="ARBA" id="ARBA00022747"/>
    </source>
</evidence>
<accession>A0ABQ6QLC7</accession>
<dbReference type="GO" id="GO:0004519">
    <property type="term" value="F:endonuclease activity"/>
    <property type="evidence" value="ECO:0007669"/>
    <property type="project" value="UniProtKB-KW"/>
</dbReference>
<organism evidence="5 6">
    <name type="scientific">Corallococcus caeni</name>
    <dbReference type="NCBI Taxonomy" id="3082388"/>
    <lineage>
        <taxon>Bacteria</taxon>
        <taxon>Pseudomonadati</taxon>
        <taxon>Myxococcota</taxon>
        <taxon>Myxococcia</taxon>
        <taxon>Myxococcales</taxon>
        <taxon>Cystobacterineae</taxon>
        <taxon>Myxococcaceae</taxon>
        <taxon>Corallococcus</taxon>
    </lineage>
</organism>
<keyword evidence="5" id="KW-0378">Hydrolase</keyword>
<proteinExistence type="inferred from homology"/>
<dbReference type="Proteomes" id="UP001342631">
    <property type="component" value="Unassembled WGS sequence"/>
</dbReference>
<keyword evidence="5" id="KW-0540">Nuclease</keyword>
<keyword evidence="2" id="KW-0680">Restriction system</keyword>
<dbReference type="InterPro" id="IPR000055">
    <property type="entry name" value="Restrct_endonuc_typeI_TRD"/>
</dbReference>
<dbReference type="Gene3D" id="3.90.220.20">
    <property type="entry name" value="DNA methylase specificity domains"/>
    <property type="match status" value="2"/>
</dbReference>
<evidence type="ECO:0000256" key="3">
    <source>
        <dbReference type="ARBA" id="ARBA00023125"/>
    </source>
</evidence>
<dbReference type="InterPro" id="IPR052021">
    <property type="entry name" value="Type-I_RS_S_subunit"/>
</dbReference>
<dbReference type="PANTHER" id="PTHR30408">
    <property type="entry name" value="TYPE-1 RESTRICTION ENZYME ECOKI SPECIFICITY PROTEIN"/>
    <property type="match status" value="1"/>
</dbReference>
<dbReference type="Gene3D" id="1.10.287.1120">
    <property type="entry name" value="Bipartite methylase S protein"/>
    <property type="match status" value="1"/>
</dbReference>
<comment type="caution">
    <text evidence="5">The sequence shown here is derived from an EMBL/GenBank/DDBJ whole genome shotgun (WGS) entry which is preliminary data.</text>
</comment>